<evidence type="ECO:0000313" key="2">
    <source>
        <dbReference type="EMBL" id="RCW70221.1"/>
    </source>
</evidence>
<dbReference type="Proteomes" id="UP000252884">
    <property type="component" value="Unassembled WGS sequence"/>
</dbReference>
<reference evidence="2 3" key="1">
    <citation type="submission" date="2018-07" db="EMBL/GenBank/DDBJ databases">
        <title>Genomic Encyclopedia of Type Strains, Phase IV (KMG-IV): sequencing the most valuable type-strain genomes for metagenomic binning, comparative biology and taxonomic classification.</title>
        <authorList>
            <person name="Goeker M."/>
        </authorList>
    </citation>
    <scope>NUCLEOTIDE SEQUENCE [LARGE SCALE GENOMIC DNA]</scope>
    <source>
        <strain evidence="2 3">DSM 21634</strain>
    </source>
</reference>
<dbReference type="InterPro" id="IPR018687">
    <property type="entry name" value="DUF2177_membr"/>
</dbReference>
<keyword evidence="3" id="KW-1185">Reference proteome</keyword>
<dbReference type="Pfam" id="PF09945">
    <property type="entry name" value="DUF2177"/>
    <property type="match status" value="1"/>
</dbReference>
<evidence type="ECO:0000313" key="3">
    <source>
        <dbReference type="Proteomes" id="UP000252884"/>
    </source>
</evidence>
<dbReference type="AlphaFoldDB" id="A0A368XQH1"/>
<keyword evidence="1" id="KW-1133">Transmembrane helix</keyword>
<protein>
    <submittedName>
        <fullName evidence="2">Putative membrane protein</fullName>
    </submittedName>
</protein>
<comment type="caution">
    <text evidence="2">The sequence shown here is derived from an EMBL/GenBank/DDBJ whole genome shotgun (WGS) entry which is preliminary data.</text>
</comment>
<feature type="transmembrane region" description="Helical" evidence="1">
    <location>
        <begin position="7"/>
        <end position="26"/>
    </location>
</feature>
<dbReference type="EMBL" id="QPJK01000005">
    <property type="protein sequence ID" value="RCW70221.1"/>
    <property type="molecule type" value="Genomic_DNA"/>
</dbReference>
<feature type="transmembrane region" description="Helical" evidence="1">
    <location>
        <begin position="46"/>
        <end position="69"/>
    </location>
</feature>
<feature type="transmembrane region" description="Helical" evidence="1">
    <location>
        <begin position="114"/>
        <end position="135"/>
    </location>
</feature>
<organism evidence="2 3">
    <name type="scientific">Pseudorhodoferax soli</name>
    <dbReference type="NCBI Taxonomy" id="545864"/>
    <lineage>
        <taxon>Bacteria</taxon>
        <taxon>Pseudomonadati</taxon>
        <taxon>Pseudomonadota</taxon>
        <taxon>Betaproteobacteria</taxon>
        <taxon>Burkholderiales</taxon>
        <taxon>Comamonadaceae</taxon>
    </lineage>
</organism>
<keyword evidence="1" id="KW-0812">Transmembrane</keyword>
<evidence type="ECO:0000256" key="1">
    <source>
        <dbReference type="SAM" id="Phobius"/>
    </source>
</evidence>
<sequence length="142" mass="14889">MPLPQIAIAYVAAALTFLALDAVWLGSMAERLYRPAIGHLMAERFAVGPAALFYLLYVGGIVFFAIAPALEARKPVLAALGHGALLGLVAYGTFDLTNQAVLKDWPWHVTLADLAWGSFVTAVAAAGGAAAAPWLHGLFAKS</sequence>
<keyword evidence="1" id="KW-0472">Membrane</keyword>
<proteinExistence type="predicted"/>
<gene>
    <name evidence="2" type="ORF">DES41_105162</name>
</gene>
<name>A0A368XQH1_9BURK</name>
<feature type="transmembrane region" description="Helical" evidence="1">
    <location>
        <begin position="76"/>
        <end position="94"/>
    </location>
</feature>
<accession>A0A368XQH1</accession>
<dbReference type="RefSeq" id="WP_342769668.1">
    <property type="nucleotide sequence ID" value="NZ_QPJK01000005.1"/>
</dbReference>